<feature type="transmembrane region" description="Helical" evidence="1">
    <location>
        <begin position="264"/>
        <end position="286"/>
    </location>
</feature>
<feature type="transmembrane region" description="Helical" evidence="1">
    <location>
        <begin position="153"/>
        <end position="175"/>
    </location>
</feature>
<feature type="transmembrane region" description="Helical" evidence="1">
    <location>
        <begin position="357"/>
        <end position="381"/>
    </location>
</feature>
<dbReference type="GO" id="GO:0007186">
    <property type="term" value="P:G protein-coupled receptor signaling pathway"/>
    <property type="evidence" value="ECO:0007669"/>
    <property type="project" value="InterPro"/>
</dbReference>
<keyword evidence="6" id="KW-1185">Reference proteome</keyword>
<dbReference type="GO" id="GO:0019236">
    <property type="term" value="P:response to pheromone"/>
    <property type="evidence" value="ECO:0007669"/>
    <property type="project" value="InterPro"/>
</dbReference>
<keyword evidence="2" id="KW-0732">Signal</keyword>
<keyword evidence="1" id="KW-1133">Transmembrane helix</keyword>
<evidence type="ECO:0000256" key="1">
    <source>
        <dbReference type="SAM" id="Phobius"/>
    </source>
</evidence>
<feature type="transmembrane region" description="Helical" evidence="1">
    <location>
        <begin position="301"/>
        <end position="322"/>
    </location>
</feature>
<dbReference type="PANTHER" id="PTHR23252:SF43">
    <property type="entry name" value="INTIMAL THICKNESS RELATED RECEPTOR IRP DOMAIN-CONTAINING PROTEIN"/>
    <property type="match status" value="1"/>
</dbReference>
<evidence type="ECO:0000313" key="5">
    <source>
        <dbReference type="EMBL" id="CAF0747007.1"/>
    </source>
</evidence>
<dbReference type="EMBL" id="CAJNOH010000011">
    <property type="protein sequence ID" value="CAF0747007.1"/>
    <property type="molecule type" value="Genomic_DNA"/>
</dbReference>
<feature type="chain" id="PRO_5035596834" description="GPR180/TMEM145 transmembrane domain-containing protein" evidence="2">
    <location>
        <begin position="21"/>
        <end position="490"/>
    </location>
</feature>
<dbReference type="Proteomes" id="UP000663870">
    <property type="component" value="Unassembled WGS sequence"/>
</dbReference>
<gene>
    <name evidence="4" type="ORF">JXQ802_LOCUS681</name>
    <name evidence="5" type="ORF">PYM288_LOCUS1881</name>
</gene>
<dbReference type="EMBL" id="CAJNOL010000007">
    <property type="protein sequence ID" value="CAF0733706.1"/>
    <property type="molecule type" value="Genomic_DNA"/>
</dbReference>
<feature type="signal peptide" evidence="2">
    <location>
        <begin position="1"/>
        <end position="20"/>
    </location>
</feature>
<proteinExistence type="predicted"/>
<reference evidence="4" key="1">
    <citation type="submission" date="2021-02" db="EMBL/GenBank/DDBJ databases">
        <authorList>
            <person name="Nowell W R."/>
        </authorList>
    </citation>
    <scope>NUCLEOTIDE SEQUENCE</scope>
</reference>
<dbReference type="InterPro" id="IPR047831">
    <property type="entry name" value="GPR180/TMEM145"/>
</dbReference>
<protein>
    <recommendedName>
        <fullName evidence="3">GPR180/TMEM145 transmembrane domain-containing protein</fullName>
    </recommendedName>
</protein>
<dbReference type="Pfam" id="PF10192">
    <property type="entry name" value="GPR180-TMEM145_TM"/>
    <property type="match status" value="1"/>
</dbReference>
<dbReference type="PANTHER" id="PTHR23252">
    <property type="entry name" value="INTIMAL THICKNESS RECEPTOR-RELATED"/>
    <property type="match status" value="1"/>
</dbReference>
<dbReference type="Proteomes" id="UP000663854">
    <property type="component" value="Unassembled WGS sequence"/>
</dbReference>
<feature type="transmembrane region" description="Helical" evidence="1">
    <location>
        <begin position="329"/>
        <end position="351"/>
    </location>
</feature>
<evidence type="ECO:0000313" key="4">
    <source>
        <dbReference type="EMBL" id="CAF0733706.1"/>
    </source>
</evidence>
<name>A0A813N6B0_9BILA</name>
<accession>A0A813N6B0</accession>
<organism evidence="4 6">
    <name type="scientific">Rotaria sordida</name>
    <dbReference type="NCBI Taxonomy" id="392033"/>
    <lineage>
        <taxon>Eukaryota</taxon>
        <taxon>Metazoa</taxon>
        <taxon>Spiralia</taxon>
        <taxon>Gnathifera</taxon>
        <taxon>Rotifera</taxon>
        <taxon>Eurotatoria</taxon>
        <taxon>Bdelloidea</taxon>
        <taxon>Philodinida</taxon>
        <taxon>Philodinidae</taxon>
        <taxon>Rotaria</taxon>
    </lineage>
</organism>
<dbReference type="InterPro" id="IPR019336">
    <property type="entry name" value="GPR180/TMEM145_TM"/>
</dbReference>
<feature type="domain" description="GPR180/TMEM145 transmembrane" evidence="3">
    <location>
        <begin position="161"/>
        <end position="377"/>
    </location>
</feature>
<dbReference type="AlphaFoldDB" id="A0A813N6B0"/>
<comment type="caution">
    <text evidence="4">The sequence shown here is derived from an EMBL/GenBank/DDBJ whole genome shotgun (WGS) entry which is preliminary data.</text>
</comment>
<feature type="transmembrane region" description="Helical" evidence="1">
    <location>
        <begin position="187"/>
        <end position="212"/>
    </location>
</feature>
<evidence type="ECO:0000259" key="3">
    <source>
        <dbReference type="Pfam" id="PF10192"/>
    </source>
</evidence>
<keyword evidence="1" id="KW-0472">Membrane</keyword>
<keyword evidence="1" id="KW-0812">Transmembrane</keyword>
<feature type="transmembrane region" description="Helical" evidence="1">
    <location>
        <begin position="218"/>
        <end position="244"/>
    </location>
</feature>
<evidence type="ECO:0000313" key="6">
    <source>
        <dbReference type="Proteomes" id="UP000663870"/>
    </source>
</evidence>
<sequence>MNFFSLLFITIIYLLNKTSSKIIFDTINTNINWLYLTKFSFHPIYGHIDINLQSLDNNTIKFFVLNKYEWKEIKNDLSKICLKNELQLNSIGNETNLEVLSLSFTSIGQMYFILSTCNSSLNTTDLSFAYKLILTNGNNLFMKHFSNDEQGILQLYIISTSIYTIILLIVLRYIYSSKTKSCLIINLYLISILFSWLNSLICFIEMFIFALIGNIDAFVFQLLIFLARLFNICAHTLFLFILILSAKGYLIICVHLKKKTLTEIMLIILLYIHVQIAILIIITTYADRVFINENIFIICDYIQMIMYLFTCLWFIISLILTIKNSTKTFYSFFIFSFWFLTNAIVILLNILDIIPNFQITILKAMTISIQCLTYCIFMFIIRQKTFLLRTKLNQINITYIDPTVSKSHIKEQLTRQNTINTHPSEFTNLCSIENTNISKFRMPLKSFETISRLEPRRDVLLSALTQSSIISSQPSICLVPRRLPPLKHND</sequence>
<evidence type="ECO:0000256" key="2">
    <source>
        <dbReference type="SAM" id="SignalP"/>
    </source>
</evidence>